<dbReference type="EMBL" id="SPQC01000016">
    <property type="protein sequence ID" value="TFU22553.1"/>
    <property type="molecule type" value="Genomic_DNA"/>
</dbReference>
<reference evidence="1 2" key="1">
    <citation type="submission" date="2019-03" db="EMBL/GenBank/DDBJ databases">
        <title>Diversity of the mouse oral microbiome.</title>
        <authorList>
            <person name="Joseph S."/>
            <person name="Aduse-Opoku J."/>
            <person name="Curtis M."/>
            <person name="Wade W."/>
            <person name="Hashim A."/>
        </authorList>
    </citation>
    <scope>NUCLEOTIDE SEQUENCE [LARGE SCALE GENOMIC DNA]</scope>
    <source>
        <strain evidence="2">irhom_31</strain>
    </source>
</reference>
<dbReference type="Proteomes" id="UP000297951">
    <property type="component" value="Unassembled WGS sequence"/>
</dbReference>
<name>A0A4Y9F3S3_9MICC</name>
<evidence type="ECO:0000313" key="2">
    <source>
        <dbReference type="Proteomes" id="UP000297951"/>
    </source>
</evidence>
<gene>
    <name evidence="1" type="ORF">E4U03_05825</name>
</gene>
<dbReference type="AlphaFoldDB" id="A0A4Y9F3S3"/>
<dbReference type="RefSeq" id="WP_167752325.1">
    <property type="nucleotide sequence ID" value="NZ_JADGLK010000016.1"/>
</dbReference>
<evidence type="ECO:0000313" key="1">
    <source>
        <dbReference type="EMBL" id="TFU22553.1"/>
    </source>
</evidence>
<protein>
    <submittedName>
        <fullName evidence="1">Uncharacterized protein</fullName>
    </submittedName>
</protein>
<proteinExistence type="predicted"/>
<accession>A0A4Y9F3S3</accession>
<comment type="caution">
    <text evidence="1">The sequence shown here is derived from an EMBL/GenBank/DDBJ whole genome shotgun (WGS) entry which is preliminary data.</text>
</comment>
<sequence length="101" mass="11463">MYQVKKIVEIQDEREVRNASRVLSSYDLSPGKGGRGKGKFKSILSGVDESALVRQIQDWIRAGNKGIDSLSNHLQQVDSSDTRLIKNIYIKNFKKIKELEV</sequence>
<organism evidence="1 2">
    <name type="scientific">Rothia nasimurium</name>
    <dbReference type="NCBI Taxonomy" id="85336"/>
    <lineage>
        <taxon>Bacteria</taxon>
        <taxon>Bacillati</taxon>
        <taxon>Actinomycetota</taxon>
        <taxon>Actinomycetes</taxon>
        <taxon>Micrococcales</taxon>
        <taxon>Micrococcaceae</taxon>
        <taxon>Rothia</taxon>
    </lineage>
</organism>